<dbReference type="Proteomes" id="UP000054466">
    <property type="component" value="Unassembled WGS sequence"/>
</dbReference>
<proteinExistence type="predicted"/>
<protein>
    <submittedName>
        <fullName evidence="2">Uncharacterized protein</fullName>
    </submittedName>
</protein>
<dbReference type="HOGENOM" id="CLU_1807079_0_0_1"/>
<dbReference type="OrthoDB" id="5309665at2759"/>
<reference evidence="2 3" key="1">
    <citation type="submission" date="2015-01" db="EMBL/GenBank/DDBJ databases">
        <title>The Genome Sequence of Cladophialophora immunda CBS83496.</title>
        <authorList>
            <consortium name="The Broad Institute Genomics Platform"/>
            <person name="Cuomo C."/>
            <person name="de Hoog S."/>
            <person name="Gorbushina A."/>
            <person name="Stielow B."/>
            <person name="Teixiera M."/>
            <person name="Abouelleil A."/>
            <person name="Chapman S.B."/>
            <person name="Priest M."/>
            <person name="Young S.K."/>
            <person name="Wortman J."/>
            <person name="Nusbaum C."/>
            <person name="Birren B."/>
        </authorList>
    </citation>
    <scope>NUCLEOTIDE SEQUENCE [LARGE SCALE GENOMIC DNA]</scope>
    <source>
        <strain evidence="2 3">CBS 83496</strain>
    </source>
</reference>
<keyword evidence="1" id="KW-0732">Signal</keyword>
<name>A0A0D2CX88_9EURO</name>
<feature type="signal peptide" evidence="1">
    <location>
        <begin position="1"/>
        <end position="19"/>
    </location>
</feature>
<keyword evidence="3" id="KW-1185">Reference proteome</keyword>
<sequence>MRSSILIAALSTLATRTIAANIVLGHAPSSIDHFTPFQVAWISGEDPCSEAVHIAPNDDNPCGIRFSLHQFHDLHFEGCGGPLEIWQSDTLIGGCIDAPKEIGCGIFTNSKYLGEFLCAFK</sequence>
<evidence type="ECO:0000313" key="3">
    <source>
        <dbReference type="Proteomes" id="UP000054466"/>
    </source>
</evidence>
<accession>A0A0D2CX88</accession>
<dbReference type="GeneID" id="27340432"/>
<dbReference type="VEuPathDB" id="FungiDB:PV07_01238"/>
<feature type="chain" id="PRO_5002240071" evidence="1">
    <location>
        <begin position="20"/>
        <end position="121"/>
    </location>
</feature>
<evidence type="ECO:0000256" key="1">
    <source>
        <dbReference type="SAM" id="SignalP"/>
    </source>
</evidence>
<dbReference type="AlphaFoldDB" id="A0A0D2CX88"/>
<dbReference type="EMBL" id="KN847040">
    <property type="protein sequence ID" value="KIW34460.1"/>
    <property type="molecule type" value="Genomic_DNA"/>
</dbReference>
<organism evidence="2 3">
    <name type="scientific">Cladophialophora immunda</name>
    <dbReference type="NCBI Taxonomy" id="569365"/>
    <lineage>
        <taxon>Eukaryota</taxon>
        <taxon>Fungi</taxon>
        <taxon>Dikarya</taxon>
        <taxon>Ascomycota</taxon>
        <taxon>Pezizomycotina</taxon>
        <taxon>Eurotiomycetes</taxon>
        <taxon>Chaetothyriomycetidae</taxon>
        <taxon>Chaetothyriales</taxon>
        <taxon>Herpotrichiellaceae</taxon>
        <taxon>Cladophialophora</taxon>
    </lineage>
</organism>
<dbReference type="RefSeq" id="XP_016254676.1">
    <property type="nucleotide sequence ID" value="XM_016387748.1"/>
</dbReference>
<evidence type="ECO:0000313" key="2">
    <source>
        <dbReference type="EMBL" id="KIW34460.1"/>
    </source>
</evidence>
<gene>
    <name evidence="2" type="ORF">PV07_01238</name>
</gene>